<dbReference type="Proteomes" id="UP000654370">
    <property type="component" value="Unassembled WGS sequence"/>
</dbReference>
<dbReference type="AlphaFoldDB" id="A0A8H7PVP4"/>
<organism evidence="3 4">
    <name type="scientific">Mortierella isabellina</name>
    <name type="common">Filamentous fungus</name>
    <name type="synonym">Umbelopsis isabellina</name>
    <dbReference type="NCBI Taxonomy" id="91625"/>
    <lineage>
        <taxon>Eukaryota</taxon>
        <taxon>Fungi</taxon>
        <taxon>Fungi incertae sedis</taxon>
        <taxon>Mucoromycota</taxon>
        <taxon>Mucoromycotina</taxon>
        <taxon>Umbelopsidomycetes</taxon>
        <taxon>Umbelopsidales</taxon>
        <taxon>Umbelopsidaceae</taxon>
        <taxon>Umbelopsis</taxon>
    </lineage>
</organism>
<name>A0A8H7PVP4_MORIS</name>
<evidence type="ECO:0000313" key="3">
    <source>
        <dbReference type="EMBL" id="KAG2180061.1"/>
    </source>
</evidence>
<proteinExistence type="predicted"/>
<feature type="transmembrane region" description="Helical" evidence="2">
    <location>
        <begin position="29"/>
        <end position="51"/>
    </location>
</feature>
<dbReference type="PANTHER" id="PTHR39218">
    <property type="entry name" value="OXIDOREDUCTASE 14 KDA SUBUNIT, PUTATIVE (AFU_ORTHOLOGUE AFUA_1G12110)-RELATED"/>
    <property type="match status" value="1"/>
</dbReference>
<dbReference type="PANTHER" id="PTHR39218:SF1">
    <property type="entry name" value="OXIDOREDUCTASE 14 KDA SUBUNIT, PUTATIVE (AFU_ORTHOLOGUE AFUA_1G12110)-RELATED"/>
    <property type="match status" value="1"/>
</dbReference>
<dbReference type="OrthoDB" id="2141050at2759"/>
<protein>
    <submittedName>
        <fullName evidence="3">Uncharacterized protein</fullName>
    </submittedName>
</protein>
<feature type="coiled-coil region" evidence="1">
    <location>
        <begin position="51"/>
        <end position="78"/>
    </location>
</feature>
<evidence type="ECO:0000313" key="4">
    <source>
        <dbReference type="Proteomes" id="UP000654370"/>
    </source>
</evidence>
<reference evidence="3" key="1">
    <citation type="submission" date="2020-12" db="EMBL/GenBank/DDBJ databases">
        <title>Metabolic potential, ecology and presence of endohyphal bacteria is reflected in genomic diversity of Mucoromycotina.</title>
        <authorList>
            <person name="Muszewska A."/>
            <person name="Okrasinska A."/>
            <person name="Steczkiewicz K."/>
            <person name="Drgas O."/>
            <person name="Orlowska M."/>
            <person name="Perlinska-Lenart U."/>
            <person name="Aleksandrzak-Piekarczyk T."/>
            <person name="Szatraj K."/>
            <person name="Zielenkiewicz U."/>
            <person name="Pilsyk S."/>
            <person name="Malc E."/>
            <person name="Mieczkowski P."/>
            <person name="Kruszewska J.S."/>
            <person name="Biernat P."/>
            <person name="Pawlowska J."/>
        </authorList>
    </citation>
    <scope>NUCLEOTIDE SEQUENCE</scope>
    <source>
        <strain evidence="3">WA0000067209</strain>
    </source>
</reference>
<keyword evidence="4" id="KW-1185">Reference proteome</keyword>
<comment type="caution">
    <text evidence="3">The sequence shown here is derived from an EMBL/GenBank/DDBJ whole genome shotgun (WGS) entry which is preliminary data.</text>
</comment>
<evidence type="ECO:0000256" key="2">
    <source>
        <dbReference type="SAM" id="Phobius"/>
    </source>
</evidence>
<evidence type="ECO:0000256" key="1">
    <source>
        <dbReference type="SAM" id="Coils"/>
    </source>
</evidence>
<accession>A0A8H7PVP4</accession>
<gene>
    <name evidence="3" type="ORF">INT43_003848</name>
</gene>
<dbReference type="EMBL" id="JAEPQZ010000006">
    <property type="protein sequence ID" value="KAG2180061.1"/>
    <property type="molecule type" value="Genomic_DNA"/>
</dbReference>
<keyword evidence="2" id="KW-1133">Transmembrane helix</keyword>
<keyword evidence="2" id="KW-0812">Transmembrane</keyword>
<sequence length="83" mass="9032">MTLVGSVAGFATLGFTVRAYALGIQKRPIFEGISGHFLTAGAFGAAGYWIYNLQNKQIEQIENKKKLLLSNRARVESAVAEDN</sequence>
<keyword evidence="2" id="KW-0472">Membrane</keyword>
<keyword evidence="1" id="KW-0175">Coiled coil</keyword>